<dbReference type="EMBL" id="CAQQ02182458">
    <property type="status" value="NOT_ANNOTATED_CDS"/>
    <property type="molecule type" value="Genomic_DNA"/>
</dbReference>
<reference evidence="2" key="1">
    <citation type="submission" date="2013-02" db="EMBL/GenBank/DDBJ databases">
        <authorList>
            <person name="Hughes D."/>
        </authorList>
    </citation>
    <scope>NUCLEOTIDE SEQUENCE</scope>
    <source>
        <strain>Durham</strain>
        <strain evidence="2">NC isolate 2 -- Noor lab</strain>
    </source>
</reference>
<dbReference type="AlphaFoldDB" id="T1GYR0"/>
<dbReference type="HOGENOM" id="CLU_3175941_0_0_1"/>
<name>T1GYR0_MEGSC</name>
<accession>T1GYR0</accession>
<reference evidence="1" key="2">
    <citation type="submission" date="2015-06" db="UniProtKB">
        <authorList>
            <consortium name="EnsemblMetazoa"/>
        </authorList>
    </citation>
    <scope>IDENTIFICATION</scope>
</reference>
<evidence type="ECO:0000313" key="1">
    <source>
        <dbReference type="EnsemblMetazoa" id="MESCA008997-PA"/>
    </source>
</evidence>
<dbReference type="EnsemblMetazoa" id="MESCA008997-RA">
    <property type="protein sequence ID" value="MESCA008997-PA"/>
    <property type="gene ID" value="MESCA008997"/>
</dbReference>
<protein>
    <submittedName>
        <fullName evidence="1">Uncharacterized protein</fullName>
    </submittedName>
</protein>
<keyword evidence="2" id="KW-1185">Reference proteome</keyword>
<dbReference type="Proteomes" id="UP000015102">
    <property type="component" value="Unassembled WGS sequence"/>
</dbReference>
<sequence length="47" mass="5639">MLMMKILTVKMVMNFKIYLKDPEEELNLISEMSLKSRNGFNLVFNKR</sequence>
<organism evidence="1 2">
    <name type="scientific">Megaselia scalaris</name>
    <name type="common">Humpbacked fly</name>
    <name type="synonym">Phora scalaris</name>
    <dbReference type="NCBI Taxonomy" id="36166"/>
    <lineage>
        <taxon>Eukaryota</taxon>
        <taxon>Metazoa</taxon>
        <taxon>Ecdysozoa</taxon>
        <taxon>Arthropoda</taxon>
        <taxon>Hexapoda</taxon>
        <taxon>Insecta</taxon>
        <taxon>Pterygota</taxon>
        <taxon>Neoptera</taxon>
        <taxon>Endopterygota</taxon>
        <taxon>Diptera</taxon>
        <taxon>Brachycera</taxon>
        <taxon>Muscomorpha</taxon>
        <taxon>Platypezoidea</taxon>
        <taxon>Phoridae</taxon>
        <taxon>Megaseliini</taxon>
        <taxon>Megaselia</taxon>
    </lineage>
</organism>
<proteinExistence type="predicted"/>
<evidence type="ECO:0000313" key="2">
    <source>
        <dbReference type="Proteomes" id="UP000015102"/>
    </source>
</evidence>